<organism evidence="1 2">
    <name type="scientific">Lactobacillus rodentium</name>
    <dbReference type="NCBI Taxonomy" id="947835"/>
    <lineage>
        <taxon>Bacteria</taxon>
        <taxon>Bacillati</taxon>
        <taxon>Bacillota</taxon>
        <taxon>Bacilli</taxon>
        <taxon>Lactobacillales</taxon>
        <taxon>Lactobacillaceae</taxon>
        <taxon>Lactobacillus</taxon>
    </lineage>
</organism>
<evidence type="ECO:0000313" key="1">
    <source>
        <dbReference type="EMBL" id="GBG04858.1"/>
    </source>
</evidence>
<evidence type="ECO:0000313" key="2">
    <source>
        <dbReference type="Proteomes" id="UP000257317"/>
    </source>
</evidence>
<gene>
    <name evidence="1" type="ORF">LrDSM24759_07720</name>
</gene>
<keyword evidence="2" id="KW-1185">Reference proteome</keyword>
<proteinExistence type="predicted"/>
<comment type="caution">
    <text evidence="1">The sequence shown here is derived from an EMBL/GenBank/DDBJ whole genome shotgun (WGS) entry which is preliminary data.</text>
</comment>
<protein>
    <recommendedName>
        <fullName evidence="3">CopG family transcriptional regulator</fullName>
    </recommendedName>
</protein>
<reference evidence="2" key="1">
    <citation type="submission" date="2018-03" db="EMBL/GenBank/DDBJ databases">
        <title>New taxa in the Lactobacillus gasseri group.</title>
        <authorList>
            <person name="Tanizawa Y."/>
            <person name="Tohno M."/>
            <person name="Endo A."/>
            <person name="Arita M."/>
        </authorList>
    </citation>
    <scope>NUCLEOTIDE SEQUENCE [LARGE SCALE GENOMIC DNA]</scope>
    <source>
        <strain evidence="2">DSM 24759</strain>
    </source>
</reference>
<dbReference type="RefSeq" id="WP_117118201.1">
    <property type="nucleotide sequence ID" value="NZ_BFBY01000005.1"/>
</dbReference>
<dbReference type="EMBL" id="BFBY01000005">
    <property type="protein sequence ID" value="GBG04858.1"/>
    <property type="molecule type" value="Genomic_DNA"/>
</dbReference>
<dbReference type="Proteomes" id="UP000257317">
    <property type="component" value="Unassembled WGS sequence"/>
</dbReference>
<name>A0A2Z6T8U1_9LACO</name>
<accession>A0A2Z6T8U1</accession>
<evidence type="ECO:0008006" key="3">
    <source>
        <dbReference type="Google" id="ProtNLM"/>
    </source>
</evidence>
<sequence>MGKNNWTFDEETERLIRYYLNHSEDTRETLMLAAVKSYISDHLTAKQLKHARQHTGKDAFDTQDVMRSFSDSWLED</sequence>
<dbReference type="AlphaFoldDB" id="A0A2Z6T8U1"/>